<keyword evidence="2" id="KW-1185">Reference proteome</keyword>
<gene>
    <name evidence="1" type="ORF">AWM70_18700</name>
</gene>
<dbReference type="STRING" id="1462996.AWM70_18700"/>
<dbReference type="AlphaFoldDB" id="A0A1B1N4I0"/>
<organism evidence="1 2">
    <name type="scientific">Paenibacillus yonginensis</name>
    <dbReference type="NCBI Taxonomy" id="1462996"/>
    <lineage>
        <taxon>Bacteria</taxon>
        <taxon>Bacillati</taxon>
        <taxon>Bacillota</taxon>
        <taxon>Bacilli</taxon>
        <taxon>Bacillales</taxon>
        <taxon>Paenibacillaceae</taxon>
        <taxon>Paenibacillus</taxon>
    </lineage>
</organism>
<dbReference type="Proteomes" id="UP000092573">
    <property type="component" value="Chromosome"/>
</dbReference>
<proteinExistence type="predicted"/>
<evidence type="ECO:0000313" key="2">
    <source>
        <dbReference type="Proteomes" id="UP000092573"/>
    </source>
</evidence>
<dbReference type="KEGG" id="pyg:AWM70_18700"/>
<sequence length="87" mass="9869">MGKRKRNDGQMPVVPFLLRFLFEQGCEMKVDDPPDAFGTKSLWNWFLAARSGRAVPLLFASYEAAKQLPAVDLKNGGQPFIWGDRRL</sequence>
<name>A0A1B1N4I0_9BACL</name>
<evidence type="ECO:0000313" key="1">
    <source>
        <dbReference type="EMBL" id="ANS76350.1"/>
    </source>
</evidence>
<accession>A0A1B1N4I0</accession>
<protein>
    <submittedName>
        <fullName evidence="1">Uncharacterized protein</fullName>
    </submittedName>
</protein>
<dbReference type="RefSeq" id="WP_068698915.1">
    <property type="nucleotide sequence ID" value="NZ_CP014167.1"/>
</dbReference>
<reference evidence="1 2" key="1">
    <citation type="submission" date="2016-01" db="EMBL/GenBank/DDBJ databases">
        <title>Complete Genome Sequence of Paenibacillus yonginensis DCY84, a novel Plant Growth-Promoting Bacteria with Elicitation of Induced Systemic Resistance.</title>
        <authorList>
            <person name="Kim Y.J."/>
            <person name="Yang D.C."/>
            <person name="Sukweenadhi J."/>
        </authorList>
    </citation>
    <scope>NUCLEOTIDE SEQUENCE [LARGE SCALE GENOMIC DNA]</scope>
    <source>
        <strain evidence="1 2">DCY84</strain>
    </source>
</reference>
<dbReference type="EMBL" id="CP014167">
    <property type="protein sequence ID" value="ANS76350.1"/>
    <property type="molecule type" value="Genomic_DNA"/>
</dbReference>